<dbReference type="EMBL" id="CP020715">
    <property type="protein sequence ID" value="ARJ04106.1"/>
    <property type="molecule type" value="Genomic_DNA"/>
</dbReference>
<organism evidence="5 6">
    <name type="scientific">Cnuibacter physcomitrellae</name>
    <dbReference type="NCBI Taxonomy" id="1619308"/>
    <lineage>
        <taxon>Bacteria</taxon>
        <taxon>Bacillati</taxon>
        <taxon>Actinomycetota</taxon>
        <taxon>Actinomycetes</taxon>
        <taxon>Micrococcales</taxon>
        <taxon>Microbacteriaceae</taxon>
        <taxon>Cnuibacter</taxon>
    </lineage>
</organism>
<dbReference type="RefSeq" id="WP_085017927.1">
    <property type="nucleotide sequence ID" value="NZ_BMHD01000001.1"/>
</dbReference>
<dbReference type="PROSITE" id="PS00062">
    <property type="entry name" value="ALDOKETO_REDUCTASE_2"/>
    <property type="match status" value="1"/>
</dbReference>
<gene>
    <name evidence="5" type="ORF">B5808_01870</name>
</gene>
<keyword evidence="2" id="KW-0521">NADP</keyword>
<dbReference type="AlphaFoldDB" id="A0A1X9LFW4"/>
<dbReference type="Pfam" id="PF00248">
    <property type="entry name" value="Aldo_ket_red"/>
    <property type="match status" value="1"/>
</dbReference>
<dbReference type="InterPro" id="IPR020471">
    <property type="entry name" value="AKR"/>
</dbReference>
<reference evidence="5 6" key="1">
    <citation type="submission" date="2017-04" db="EMBL/GenBank/DDBJ databases">
        <authorList>
            <person name="Afonso C.L."/>
            <person name="Miller P.J."/>
            <person name="Scott M.A."/>
            <person name="Spackman E."/>
            <person name="Goraichik I."/>
            <person name="Dimitrov K.M."/>
            <person name="Suarez D.L."/>
            <person name="Swayne D.E."/>
        </authorList>
    </citation>
    <scope>NUCLEOTIDE SEQUENCE [LARGE SCALE GENOMIC DNA]</scope>
    <source>
        <strain evidence="6">XA(T)</strain>
    </source>
</reference>
<dbReference type="InterPro" id="IPR023210">
    <property type="entry name" value="NADP_OxRdtase_dom"/>
</dbReference>
<evidence type="ECO:0000256" key="1">
    <source>
        <dbReference type="ARBA" id="ARBA00007905"/>
    </source>
</evidence>
<evidence type="ECO:0000256" key="4">
    <source>
        <dbReference type="SAM" id="MobiDB-lite"/>
    </source>
</evidence>
<evidence type="ECO:0000313" key="5">
    <source>
        <dbReference type="EMBL" id="ARJ04106.1"/>
    </source>
</evidence>
<feature type="region of interest" description="Disordered" evidence="4">
    <location>
        <begin position="1"/>
        <end position="26"/>
    </location>
</feature>
<dbReference type="SUPFAM" id="SSF51430">
    <property type="entry name" value="NAD(P)-linked oxidoreductase"/>
    <property type="match status" value="1"/>
</dbReference>
<dbReference type="InterPro" id="IPR036812">
    <property type="entry name" value="NAD(P)_OxRdtase_dom_sf"/>
</dbReference>
<dbReference type="PANTHER" id="PTHR43827:SF3">
    <property type="entry name" value="NADP-DEPENDENT OXIDOREDUCTASE DOMAIN-CONTAINING PROTEIN"/>
    <property type="match status" value="1"/>
</dbReference>
<dbReference type="PIRSF" id="PIRSF000097">
    <property type="entry name" value="AKR"/>
    <property type="match status" value="1"/>
</dbReference>
<dbReference type="KEGG" id="cphy:B5808_01870"/>
<evidence type="ECO:0000256" key="3">
    <source>
        <dbReference type="ARBA" id="ARBA00023002"/>
    </source>
</evidence>
<feature type="region of interest" description="Disordered" evidence="4">
    <location>
        <begin position="249"/>
        <end position="268"/>
    </location>
</feature>
<dbReference type="PROSITE" id="PS00063">
    <property type="entry name" value="ALDOKETO_REDUCTASE_3"/>
    <property type="match status" value="1"/>
</dbReference>
<name>A0A1X9LFW4_9MICO</name>
<dbReference type="InterPro" id="IPR018170">
    <property type="entry name" value="Aldo/ket_reductase_CS"/>
</dbReference>
<dbReference type="PRINTS" id="PR00069">
    <property type="entry name" value="ALDKETRDTASE"/>
</dbReference>
<accession>A0A1X9LFW4</accession>
<dbReference type="FunFam" id="3.20.20.100:FF:000002">
    <property type="entry name" value="2,5-diketo-D-gluconic acid reductase A"/>
    <property type="match status" value="1"/>
</dbReference>
<dbReference type="CDD" id="cd19132">
    <property type="entry name" value="AKR_AKR5D1_E1"/>
    <property type="match status" value="1"/>
</dbReference>
<feature type="region of interest" description="Disordered" evidence="4">
    <location>
        <begin position="277"/>
        <end position="298"/>
    </location>
</feature>
<proteinExistence type="inferred from homology"/>
<evidence type="ECO:0000256" key="2">
    <source>
        <dbReference type="ARBA" id="ARBA00022857"/>
    </source>
</evidence>
<dbReference type="Gene3D" id="3.20.20.100">
    <property type="entry name" value="NADP-dependent oxidoreductase domain"/>
    <property type="match status" value="1"/>
</dbReference>
<dbReference type="PANTHER" id="PTHR43827">
    <property type="entry name" value="2,5-DIKETO-D-GLUCONIC ACID REDUCTASE"/>
    <property type="match status" value="1"/>
</dbReference>
<evidence type="ECO:0000313" key="6">
    <source>
        <dbReference type="Proteomes" id="UP000192775"/>
    </source>
</evidence>
<dbReference type="Proteomes" id="UP000192775">
    <property type="component" value="Chromosome"/>
</dbReference>
<sequence length="298" mass="32491">MTENDTPSPAPAETTEPSAPTDGGHPIAGGLVLPRIGFGTYPLRGATGLRILSDALDVGYRMLDSAFNYENEGTVGTAIRASGIPRDQVVVASKLPGRHQEYDKALEIVEESVYRTGLESIDLYLIHWPNPKVGKYVEAWRALIEARERGLVKAIGVSNFLPEHLDRLTAETGVTPVVNQIELHPYFPQEEQRAYHAEHGIVTEAWSPLGRKTDLLGDPVIARIAADHGIEPGHAILSWHLALDTLPLPKSSSPERQRGNLEVPRADLLTPDEVAEITALGRPDGRAAGQDPAEYEEF</sequence>
<dbReference type="STRING" id="1619308.B5808_01870"/>
<dbReference type="GO" id="GO:0016616">
    <property type="term" value="F:oxidoreductase activity, acting on the CH-OH group of donors, NAD or NADP as acceptor"/>
    <property type="evidence" value="ECO:0007669"/>
    <property type="project" value="UniProtKB-ARBA"/>
</dbReference>
<feature type="compositionally biased region" description="Low complexity" evidence="4">
    <location>
        <begin position="11"/>
        <end position="21"/>
    </location>
</feature>
<keyword evidence="3" id="KW-0560">Oxidoreductase</keyword>
<comment type="similarity">
    <text evidence="1">Belongs to the aldo/keto reductase family.</text>
</comment>
<keyword evidence="6" id="KW-1185">Reference proteome</keyword>
<protein>
    <submittedName>
        <fullName evidence="5">2,5-diketo-D-gluconic acid reductase</fullName>
    </submittedName>
</protein>